<dbReference type="Proteomes" id="UP000767446">
    <property type="component" value="Unassembled WGS sequence"/>
</dbReference>
<evidence type="ECO:0000313" key="1">
    <source>
        <dbReference type="EMBL" id="MBR8828144.1"/>
    </source>
</evidence>
<evidence type="ECO:0000313" key="2">
    <source>
        <dbReference type="Proteomes" id="UP000767446"/>
    </source>
</evidence>
<comment type="caution">
    <text evidence="1">The sequence shown here is derived from an EMBL/GenBank/DDBJ whole genome shotgun (WGS) entry which is preliminary data.</text>
</comment>
<organism evidence="1 2">
    <name type="scientific">Gomphosphaeria aponina SAG 52.96 = DSM 107014</name>
    <dbReference type="NCBI Taxonomy" id="1521640"/>
    <lineage>
        <taxon>Bacteria</taxon>
        <taxon>Bacillati</taxon>
        <taxon>Cyanobacteriota</taxon>
        <taxon>Cyanophyceae</taxon>
        <taxon>Oscillatoriophycideae</taxon>
        <taxon>Chroococcales</taxon>
        <taxon>Gomphosphaeriaceae</taxon>
        <taxon>Gomphosphaeria</taxon>
    </lineage>
</organism>
<protein>
    <submittedName>
        <fullName evidence="1">Uncharacterized protein</fullName>
    </submittedName>
</protein>
<accession>A0A941GPW1</accession>
<sequence>MENNQQNWEEISERFSQLEKKIEEIIESKNNKLGVEVTGGLNNEKIKSINITQEQLVKIYNEVPQIFSEYAHPVSLTPDTYREKTWGEIYLESAPNGKYWLIATEWDNKLNYWLVPNGNTKFKLHRLLSIKKLFEFEGEEPTKNSETDIFIILI</sequence>
<reference evidence="1" key="1">
    <citation type="submission" date="2021-02" db="EMBL/GenBank/DDBJ databases">
        <title>Metagenome analyses of Stigonema ocellatum DSM 106950, Chlorogloea purpurea SAG 13.99 and Gomphosphaeria aponina DSM 107014.</title>
        <authorList>
            <person name="Marter P."/>
            <person name="Huang S."/>
        </authorList>
    </citation>
    <scope>NUCLEOTIDE SEQUENCE</scope>
    <source>
        <strain evidence="1">JP213</strain>
    </source>
</reference>
<proteinExistence type="predicted"/>
<dbReference type="EMBL" id="JADQBC010000057">
    <property type="protein sequence ID" value="MBR8828144.1"/>
    <property type="molecule type" value="Genomic_DNA"/>
</dbReference>
<name>A0A941GPW1_9CHRO</name>
<dbReference type="AlphaFoldDB" id="A0A941GPW1"/>
<gene>
    <name evidence="1" type="ORF">DSM107014_09650</name>
</gene>